<dbReference type="Pfam" id="PF13335">
    <property type="entry name" value="Mg_chelatase_C"/>
    <property type="match status" value="1"/>
</dbReference>
<dbReference type="AlphaFoldDB" id="A0AA48I0R6"/>
<reference evidence="5" key="1">
    <citation type="journal article" date="2023" name="ISME J.">
        <title>Emergence of putative energy parasites within Clostridia revealed by genome analysis of a novel endosymbiotic clade.</title>
        <authorList>
            <person name="Takahashi K."/>
            <person name="Kuwahara H."/>
            <person name="Horikawa Y."/>
            <person name="Izawa K."/>
            <person name="Kato D."/>
            <person name="Inagaki T."/>
            <person name="Yuki M."/>
            <person name="Ohkuma M."/>
            <person name="Hongoh Y."/>
        </authorList>
    </citation>
    <scope>NUCLEOTIDE SEQUENCE</scope>
    <source>
        <strain evidence="5">CfP3-15</strain>
    </source>
</reference>
<dbReference type="InterPro" id="IPR025158">
    <property type="entry name" value="Mg_chelat-rel_C"/>
</dbReference>
<evidence type="ECO:0000313" key="5">
    <source>
        <dbReference type="EMBL" id="BED91652.1"/>
    </source>
</evidence>
<dbReference type="PROSITE" id="PS00676">
    <property type="entry name" value="SIGMA54_INTERACT_2"/>
    <property type="match status" value="1"/>
</dbReference>
<keyword evidence="2" id="KW-0547">Nucleotide-binding</keyword>
<organism evidence="5">
    <name type="scientific">Candidatus Improbicoccus pseudotrichonymphae</name>
    <dbReference type="NCBI Taxonomy" id="3033792"/>
    <lineage>
        <taxon>Bacteria</taxon>
        <taxon>Bacillati</taxon>
        <taxon>Bacillota</taxon>
        <taxon>Clostridia</taxon>
        <taxon>Candidatus Improbicoccus</taxon>
    </lineage>
</organism>
<proteinExistence type="inferred from homology"/>
<accession>A0AA48I0R6</accession>
<dbReference type="InterPro" id="IPR045006">
    <property type="entry name" value="CHLI-like"/>
</dbReference>
<dbReference type="InterPro" id="IPR027417">
    <property type="entry name" value="P-loop_NTPase"/>
</dbReference>
<dbReference type="PANTHER" id="PTHR32039">
    <property type="entry name" value="MAGNESIUM-CHELATASE SUBUNIT CHLI"/>
    <property type="match status" value="1"/>
</dbReference>
<dbReference type="SUPFAM" id="SSF54211">
    <property type="entry name" value="Ribosomal protein S5 domain 2-like"/>
    <property type="match status" value="1"/>
</dbReference>
<dbReference type="Proteomes" id="UP001337580">
    <property type="component" value="Chromosome"/>
</dbReference>
<name>A0AA48I0R6_9FIRM</name>
<dbReference type="SUPFAM" id="SSF52540">
    <property type="entry name" value="P-loop containing nucleoside triphosphate hydrolases"/>
    <property type="match status" value="1"/>
</dbReference>
<comment type="similarity">
    <text evidence="1">Belongs to the Mg-chelatase subunits D/I family. ComM subfamily.</text>
</comment>
<protein>
    <submittedName>
        <fullName evidence="5">YifB family Mg chelatase-like AAA ATPase</fullName>
    </submittedName>
</protein>
<dbReference type="SMART" id="SM00382">
    <property type="entry name" value="AAA"/>
    <property type="match status" value="1"/>
</dbReference>
<sequence length="510" mass="56903">MVSVTFSMGLLGLDYFLVNVEIDLSIGLPAFEIVGLPDISVKESRDRVRSAIKNSGFKFPVKRIVVNLAPSNTRKIGSVYDLSILIALLKADQQLTRPTDDCVFLGELSLNGNINPVPGILPMVLGAKEFGFKKVFVSSLNSSEAALVKDIEIYPVKNVRELIDFFDDKIEIEPKKFSEINFSFQKESNDFSQVKGQYEAKRALEIAAAGGHNVMMIGSPGSGKTMLAKRFRTIIPEMTFDEIIEVTKVYSVTGEIKEDSLPVLKRPFRAPHHTVSPAGLVGGGSIPKPGELSLAHNGILFLDELPEFARSVLEVLRQPMEDGFVTISRARSVLAYPCNVILIAAMNPCPCGYFGHPKRLCTCSKKDIDKYLSKISGPLLDRIDIHMDVSALDFENISSPGSGENSEEIKKRVSYARKIQTERYKNFSNVLNARANISEVKNYFCLNENTLKILKLAFDNIGFSARAYEKILKIARTIADLDNSEEIKEEHVSEAVQYRILDRKYWLKDF</sequence>
<gene>
    <name evidence="5" type="ORF">CfP315_0160</name>
</gene>
<dbReference type="InterPro" id="IPR020568">
    <property type="entry name" value="Ribosomal_Su5_D2-typ_SF"/>
</dbReference>
<evidence type="ECO:0000256" key="2">
    <source>
        <dbReference type="ARBA" id="ARBA00022741"/>
    </source>
</evidence>
<dbReference type="Gene3D" id="3.30.230.10">
    <property type="match status" value="1"/>
</dbReference>
<dbReference type="GO" id="GO:0003677">
    <property type="term" value="F:DNA binding"/>
    <property type="evidence" value="ECO:0007669"/>
    <property type="project" value="InterPro"/>
</dbReference>
<dbReference type="PANTHER" id="PTHR32039:SF7">
    <property type="entry name" value="COMPETENCE PROTEIN COMM"/>
    <property type="match status" value="1"/>
</dbReference>
<evidence type="ECO:0000259" key="4">
    <source>
        <dbReference type="SMART" id="SM00382"/>
    </source>
</evidence>
<dbReference type="PRINTS" id="PR01657">
    <property type="entry name" value="MCMFAMILY"/>
</dbReference>
<dbReference type="Pfam" id="PF13541">
    <property type="entry name" value="ChlI"/>
    <property type="match status" value="1"/>
</dbReference>
<dbReference type="KEGG" id="ips:CfP315_0160"/>
<keyword evidence="3" id="KW-0067">ATP-binding</keyword>
<evidence type="ECO:0000256" key="1">
    <source>
        <dbReference type="ARBA" id="ARBA00006354"/>
    </source>
</evidence>
<dbReference type="InterPro" id="IPR000523">
    <property type="entry name" value="Mg_chelatse_chII-like_cat_dom"/>
</dbReference>
<dbReference type="InterPro" id="IPR001208">
    <property type="entry name" value="MCM_dom"/>
</dbReference>
<dbReference type="Gene3D" id="3.40.50.300">
    <property type="entry name" value="P-loop containing nucleotide triphosphate hydrolases"/>
    <property type="match status" value="1"/>
</dbReference>
<dbReference type="InterPro" id="IPR014721">
    <property type="entry name" value="Ribsml_uS5_D2-typ_fold_subgr"/>
</dbReference>
<dbReference type="InterPro" id="IPR025943">
    <property type="entry name" value="Sigma_54_int_dom_ATP-bd_2"/>
</dbReference>
<dbReference type="GO" id="GO:0005524">
    <property type="term" value="F:ATP binding"/>
    <property type="evidence" value="ECO:0007669"/>
    <property type="project" value="UniProtKB-KW"/>
</dbReference>
<dbReference type="InterPro" id="IPR003593">
    <property type="entry name" value="AAA+_ATPase"/>
</dbReference>
<feature type="domain" description="AAA+ ATPase" evidence="4">
    <location>
        <begin position="210"/>
        <end position="393"/>
    </location>
</feature>
<dbReference type="Pfam" id="PF01078">
    <property type="entry name" value="Mg_chelatase"/>
    <property type="match status" value="1"/>
</dbReference>
<dbReference type="InterPro" id="IPR004482">
    <property type="entry name" value="Mg_chelat-rel"/>
</dbReference>
<dbReference type="EMBL" id="AP027924">
    <property type="protein sequence ID" value="BED91652.1"/>
    <property type="molecule type" value="Genomic_DNA"/>
</dbReference>
<evidence type="ECO:0000256" key="3">
    <source>
        <dbReference type="ARBA" id="ARBA00022840"/>
    </source>
</evidence>
<dbReference type="NCBIfam" id="TIGR00368">
    <property type="entry name" value="YifB family Mg chelatase-like AAA ATPase"/>
    <property type="match status" value="1"/>
</dbReference>